<keyword evidence="1" id="KW-0732">Signal</keyword>
<name>D6WWK2_TRICA</name>
<evidence type="ECO:0000256" key="1">
    <source>
        <dbReference type="SAM" id="SignalP"/>
    </source>
</evidence>
<gene>
    <name evidence="2" type="primary">AUGUSTUS-3.0.2_05730</name>
    <name evidence="2" type="ORF">TcasGA2_TC005730</name>
</gene>
<sequence length="120" mass="13061">MKVCSAVLLVAVFAILYPQSTEANVSKCYYCMHTCSDPLEVQECPSYGDWRCISAKLKDDRVKGCISSSDSATKQNCDTIDNADDGKCFICDSDLCNSAGVYSASVVLLSSLFFLLTKLI</sequence>
<evidence type="ECO:0008006" key="4">
    <source>
        <dbReference type="Google" id="ProtNLM"/>
    </source>
</evidence>
<dbReference type="Proteomes" id="UP000007266">
    <property type="component" value="Linkage group 8"/>
</dbReference>
<feature type="signal peptide" evidence="1">
    <location>
        <begin position="1"/>
        <end position="23"/>
    </location>
</feature>
<dbReference type="EMBL" id="KQ971361">
    <property type="protein sequence ID" value="EFA08126.1"/>
    <property type="molecule type" value="Genomic_DNA"/>
</dbReference>
<proteinExistence type="predicted"/>
<dbReference type="AlphaFoldDB" id="D6WWK2"/>
<dbReference type="PhylomeDB" id="D6WWK2"/>
<protein>
    <recommendedName>
        <fullName evidence="4">Protein sleepless</fullName>
    </recommendedName>
</protein>
<feature type="chain" id="PRO_5003090291" description="Protein sleepless" evidence="1">
    <location>
        <begin position="24"/>
        <end position="120"/>
    </location>
</feature>
<dbReference type="KEGG" id="tca:663642"/>
<evidence type="ECO:0000313" key="2">
    <source>
        <dbReference type="EMBL" id="EFA08126.1"/>
    </source>
</evidence>
<reference evidence="2 3" key="1">
    <citation type="journal article" date="2008" name="Nature">
        <title>The genome of the model beetle and pest Tribolium castaneum.</title>
        <authorList>
            <consortium name="Tribolium Genome Sequencing Consortium"/>
            <person name="Richards S."/>
            <person name="Gibbs R.A."/>
            <person name="Weinstock G.M."/>
            <person name="Brown S.J."/>
            <person name="Denell R."/>
            <person name="Beeman R.W."/>
            <person name="Gibbs R."/>
            <person name="Beeman R.W."/>
            <person name="Brown S.J."/>
            <person name="Bucher G."/>
            <person name="Friedrich M."/>
            <person name="Grimmelikhuijzen C.J."/>
            <person name="Klingler M."/>
            <person name="Lorenzen M."/>
            <person name="Richards S."/>
            <person name="Roth S."/>
            <person name="Schroder R."/>
            <person name="Tautz D."/>
            <person name="Zdobnov E.M."/>
            <person name="Muzny D."/>
            <person name="Gibbs R.A."/>
            <person name="Weinstock G.M."/>
            <person name="Attaway T."/>
            <person name="Bell S."/>
            <person name="Buhay C.J."/>
            <person name="Chandrabose M.N."/>
            <person name="Chavez D."/>
            <person name="Clerk-Blankenburg K.P."/>
            <person name="Cree A."/>
            <person name="Dao M."/>
            <person name="Davis C."/>
            <person name="Chacko J."/>
            <person name="Dinh H."/>
            <person name="Dugan-Rocha S."/>
            <person name="Fowler G."/>
            <person name="Garner T.T."/>
            <person name="Garnes J."/>
            <person name="Gnirke A."/>
            <person name="Hawes A."/>
            <person name="Hernandez J."/>
            <person name="Hines S."/>
            <person name="Holder M."/>
            <person name="Hume J."/>
            <person name="Jhangiani S.N."/>
            <person name="Joshi V."/>
            <person name="Khan Z.M."/>
            <person name="Jackson L."/>
            <person name="Kovar C."/>
            <person name="Kowis A."/>
            <person name="Lee S."/>
            <person name="Lewis L.R."/>
            <person name="Margolis J."/>
            <person name="Morgan M."/>
            <person name="Nazareth L.V."/>
            <person name="Nguyen N."/>
            <person name="Okwuonu G."/>
            <person name="Parker D."/>
            <person name="Richards S."/>
            <person name="Ruiz S.J."/>
            <person name="Santibanez J."/>
            <person name="Savard J."/>
            <person name="Scherer S.E."/>
            <person name="Schneider B."/>
            <person name="Sodergren E."/>
            <person name="Tautz D."/>
            <person name="Vattahil S."/>
            <person name="Villasana D."/>
            <person name="White C.S."/>
            <person name="Wright R."/>
            <person name="Park Y."/>
            <person name="Beeman R.W."/>
            <person name="Lord J."/>
            <person name="Oppert B."/>
            <person name="Lorenzen M."/>
            <person name="Brown S."/>
            <person name="Wang L."/>
            <person name="Savard J."/>
            <person name="Tautz D."/>
            <person name="Richards S."/>
            <person name="Weinstock G."/>
            <person name="Gibbs R.A."/>
            <person name="Liu Y."/>
            <person name="Worley K."/>
            <person name="Weinstock G."/>
            <person name="Elsik C.G."/>
            <person name="Reese J.T."/>
            <person name="Elhaik E."/>
            <person name="Landan G."/>
            <person name="Graur D."/>
            <person name="Arensburger P."/>
            <person name="Atkinson P."/>
            <person name="Beeman R.W."/>
            <person name="Beidler J."/>
            <person name="Brown S.J."/>
            <person name="Demuth J.P."/>
            <person name="Drury D.W."/>
            <person name="Du Y.Z."/>
            <person name="Fujiwara H."/>
            <person name="Lorenzen M."/>
            <person name="Maselli V."/>
            <person name="Osanai M."/>
            <person name="Park Y."/>
            <person name="Robertson H.M."/>
            <person name="Tu Z."/>
            <person name="Wang J.J."/>
            <person name="Wang S."/>
            <person name="Richards S."/>
            <person name="Song H."/>
            <person name="Zhang L."/>
            <person name="Sodergren E."/>
            <person name="Werner D."/>
            <person name="Stanke M."/>
            <person name="Morgenstern B."/>
            <person name="Solovyev V."/>
            <person name="Kosarev P."/>
            <person name="Brown G."/>
            <person name="Chen H.C."/>
            <person name="Ermolaeva O."/>
            <person name="Hlavina W."/>
            <person name="Kapustin Y."/>
            <person name="Kiryutin B."/>
            <person name="Kitts P."/>
            <person name="Maglott D."/>
            <person name="Pruitt K."/>
            <person name="Sapojnikov V."/>
            <person name="Souvorov A."/>
            <person name="Mackey A.J."/>
            <person name="Waterhouse R.M."/>
            <person name="Wyder S."/>
            <person name="Zdobnov E.M."/>
            <person name="Zdobnov E.M."/>
            <person name="Wyder S."/>
            <person name="Kriventseva E.V."/>
            <person name="Kadowaki T."/>
            <person name="Bork P."/>
            <person name="Aranda M."/>
            <person name="Bao R."/>
            <person name="Beermann A."/>
            <person name="Berns N."/>
            <person name="Bolognesi R."/>
            <person name="Bonneton F."/>
            <person name="Bopp D."/>
            <person name="Brown S.J."/>
            <person name="Bucher G."/>
            <person name="Butts T."/>
            <person name="Chaumot A."/>
            <person name="Denell R.E."/>
            <person name="Ferrier D.E."/>
            <person name="Friedrich M."/>
            <person name="Gordon C.M."/>
            <person name="Jindra M."/>
            <person name="Klingler M."/>
            <person name="Lan Q."/>
            <person name="Lattorff H.M."/>
            <person name="Laudet V."/>
            <person name="von Levetsow C."/>
            <person name="Liu Z."/>
            <person name="Lutz R."/>
            <person name="Lynch J.A."/>
            <person name="da Fonseca R.N."/>
            <person name="Posnien N."/>
            <person name="Reuter R."/>
            <person name="Roth S."/>
            <person name="Savard J."/>
            <person name="Schinko J.B."/>
            <person name="Schmitt C."/>
            <person name="Schoppmeier M."/>
            <person name="Schroder R."/>
            <person name="Shippy T.D."/>
            <person name="Simonnet F."/>
            <person name="Marques-Souza H."/>
            <person name="Tautz D."/>
            <person name="Tomoyasu Y."/>
            <person name="Trauner J."/>
            <person name="Van der Zee M."/>
            <person name="Vervoort M."/>
            <person name="Wittkopp N."/>
            <person name="Wimmer E.A."/>
            <person name="Yang X."/>
            <person name="Jones A.K."/>
            <person name="Sattelle D.B."/>
            <person name="Ebert P.R."/>
            <person name="Nelson D."/>
            <person name="Scott J.G."/>
            <person name="Beeman R.W."/>
            <person name="Muthukrishnan S."/>
            <person name="Kramer K.J."/>
            <person name="Arakane Y."/>
            <person name="Beeman R.W."/>
            <person name="Zhu Q."/>
            <person name="Hogenkamp D."/>
            <person name="Dixit R."/>
            <person name="Oppert B."/>
            <person name="Jiang H."/>
            <person name="Zou Z."/>
            <person name="Marshall J."/>
            <person name="Elpidina E."/>
            <person name="Vinokurov K."/>
            <person name="Oppert C."/>
            <person name="Zou Z."/>
            <person name="Evans J."/>
            <person name="Lu Z."/>
            <person name="Zhao P."/>
            <person name="Sumathipala N."/>
            <person name="Altincicek B."/>
            <person name="Vilcinskas A."/>
            <person name="Williams M."/>
            <person name="Hultmark D."/>
            <person name="Hetru C."/>
            <person name="Jiang H."/>
            <person name="Grimmelikhuijzen C.J."/>
            <person name="Hauser F."/>
            <person name="Cazzamali G."/>
            <person name="Williamson M."/>
            <person name="Park Y."/>
            <person name="Li B."/>
            <person name="Tanaka Y."/>
            <person name="Predel R."/>
            <person name="Neupert S."/>
            <person name="Schachtner J."/>
            <person name="Verleyen P."/>
            <person name="Raible F."/>
            <person name="Bork P."/>
            <person name="Friedrich M."/>
            <person name="Walden K.K."/>
            <person name="Robertson H.M."/>
            <person name="Angeli S."/>
            <person name="Foret S."/>
            <person name="Bucher G."/>
            <person name="Schuetz S."/>
            <person name="Maleszka R."/>
            <person name="Wimmer E.A."/>
            <person name="Beeman R.W."/>
            <person name="Lorenzen M."/>
            <person name="Tomoyasu Y."/>
            <person name="Miller S.C."/>
            <person name="Grossmann D."/>
            <person name="Bucher G."/>
        </authorList>
    </citation>
    <scope>NUCLEOTIDE SEQUENCE [LARGE SCALE GENOMIC DNA]</scope>
    <source>
        <strain evidence="2 3">Georgia GA2</strain>
    </source>
</reference>
<evidence type="ECO:0000313" key="3">
    <source>
        <dbReference type="Proteomes" id="UP000007266"/>
    </source>
</evidence>
<reference evidence="2 3" key="2">
    <citation type="journal article" date="2010" name="Nucleic Acids Res.">
        <title>BeetleBase in 2010: revisions to provide comprehensive genomic information for Tribolium castaneum.</title>
        <authorList>
            <person name="Kim H.S."/>
            <person name="Murphy T."/>
            <person name="Xia J."/>
            <person name="Caragea D."/>
            <person name="Park Y."/>
            <person name="Beeman R.W."/>
            <person name="Lorenzen M.D."/>
            <person name="Butcher S."/>
            <person name="Manak J.R."/>
            <person name="Brown S.J."/>
        </authorList>
    </citation>
    <scope>GENOME REANNOTATION</scope>
    <source>
        <strain evidence="2 3">Georgia GA2</strain>
    </source>
</reference>
<organism evidence="2 3">
    <name type="scientific">Tribolium castaneum</name>
    <name type="common">Red flour beetle</name>
    <dbReference type="NCBI Taxonomy" id="7070"/>
    <lineage>
        <taxon>Eukaryota</taxon>
        <taxon>Metazoa</taxon>
        <taxon>Ecdysozoa</taxon>
        <taxon>Arthropoda</taxon>
        <taxon>Hexapoda</taxon>
        <taxon>Insecta</taxon>
        <taxon>Pterygota</taxon>
        <taxon>Neoptera</taxon>
        <taxon>Endopterygota</taxon>
        <taxon>Coleoptera</taxon>
        <taxon>Polyphaga</taxon>
        <taxon>Cucujiformia</taxon>
        <taxon>Tenebrionidae</taxon>
        <taxon>Tenebrionidae incertae sedis</taxon>
        <taxon>Tribolium</taxon>
    </lineage>
</organism>
<accession>D6WWK2</accession>
<keyword evidence="3" id="KW-1185">Reference proteome</keyword>
<dbReference type="InParanoid" id="D6WWK2"/>
<dbReference type="HOGENOM" id="CLU_2099986_0_0_1"/>
<dbReference type="OrthoDB" id="6730027at2759"/>